<keyword evidence="1" id="KW-0175">Coiled coil</keyword>
<evidence type="ECO:0000313" key="4">
    <source>
        <dbReference type="Proteomes" id="UP000824890"/>
    </source>
</evidence>
<name>A0ABQ8AWZ3_BRANA</name>
<feature type="non-terminal residue" evidence="3">
    <location>
        <position position="1"/>
    </location>
</feature>
<sequence length="166" mass="18996">VEHAHDLSNSTKGEKKRKKSTVHNANKDTEHSHKVKNVRASKKIAANHVAIDRLTSTIEDAYDEIIELRESIEEMTETMKKQQEILLTMAGTMKNLLVKETPKEKSTIKRECALARDYQPNNKHTILGYDVEKALIEHFGSCGEITRKIIGRLYYSMEVTWEEGSL</sequence>
<accession>A0ABQ8AWZ3</accession>
<proteinExistence type="predicted"/>
<gene>
    <name evidence="3" type="ORF">HID58_046609</name>
</gene>
<organism evidence="3 4">
    <name type="scientific">Brassica napus</name>
    <name type="common">Rape</name>
    <dbReference type="NCBI Taxonomy" id="3708"/>
    <lineage>
        <taxon>Eukaryota</taxon>
        <taxon>Viridiplantae</taxon>
        <taxon>Streptophyta</taxon>
        <taxon>Embryophyta</taxon>
        <taxon>Tracheophyta</taxon>
        <taxon>Spermatophyta</taxon>
        <taxon>Magnoliopsida</taxon>
        <taxon>eudicotyledons</taxon>
        <taxon>Gunneridae</taxon>
        <taxon>Pentapetalae</taxon>
        <taxon>rosids</taxon>
        <taxon>malvids</taxon>
        <taxon>Brassicales</taxon>
        <taxon>Brassicaceae</taxon>
        <taxon>Brassiceae</taxon>
        <taxon>Brassica</taxon>
    </lineage>
</organism>
<reference evidence="3 4" key="1">
    <citation type="submission" date="2021-05" db="EMBL/GenBank/DDBJ databases">
        <title>Genome Assembly of Synthetic Allotetraploid Brassica napus Reveals Homoeologous Exchanges between Subgenomes.</title>
        <authorList>
            <person name="Davis J.T."/>
        </authorList>
    </citation>
    <scope>NUCLEOTIDE SEQUENCE [LARGE SCALE GENOMIC DNA]</scope>
    <source>
        <strain evidence="4">cv. Da-Ae</strain>
        <tissue evidence="3">Seedling</tissue>
    </source>
</reference>
<protein>
    <submittedName>
        <fullName evidence="3">Uncharacterized protein</fullName>
    </submittedName>
</protein>
<dbReference type="EMBL" id="JAGKQM010000012">
    <property type="protein sequence ID" value="KAH0897041.1"/>
    <property type="molecule type" value="Genomic_DNA"/>
</dbReference>
<dbReference type="Proteomes" id="UP000824890">
    <property type="component" value="Unassembled WGS sequence"/>
</dbReference>
<feature type="region of interest" description="Disordered" evidence="2">
    <location>
        <begin position="1"/>
        <end position="37"/>
    </location>
</feature>
<evidence type="ECO:0000256" key="1">
    <source>
        <dbReference type="SAM" id="Coils"/>
    </source>
</evidence>
<evidence type="ECO:0000256" key="2">
    <source>
        <dbReference type="SAM" id="MobiDB-lite"/>
    </source>
</evidence>
<comment type="caution">
    <text evidence="3">The sequence shown here is derived from an EMBL/GenBank/DDBJ whole genome shotgun (WGS) entry which is preliminary data.</text>
</comment>
<evidence type="ECO:0000313" key="3">
    <source>
        <dbReference type="EMBL" id="KAH0897041.1"/>
    </source>
</evidence>
<keyword evidence="4" id="KW-1185">Reference proteome</keyword>
<feature type="coiled-coil region" evidence="1">
    <location>
        <begin position="51"/>
        <end position="85"/>
    </location>
</feature>
<feature type="non-terminal residue" evidence="3">
    <location>
        <position position="166"/>
    </location>
</feature>